<dbReference type="EnsemblPlants" id="ORUFI02G30800.1">
    <property type="protein sequence ID" value="ORUFI02G30800.1"/>
    <property type="gene ID" value="ORUFI02G30800"/>
</dbReference>
<feature type="region of interest" description="Disordered" evidence="1">
    <location>
        <begin position="81"/>
        <end position="128"/>
    </location>
</feature>
<reference evidence="3" key="1">
    <citation type="submission" date="2013-06" db="EMBL/GenBank/DDBJ databases">
        <authorList>
            <person name="Zhao Q."/>
        </authorList>
    </citation>
    <scope>NUCLEOTIDE SEQUENCE</scope>
    <source>
        <strain evidence="3">cv. W1943</strain>
    </source>
</reference>
<evidence type="ECO:0000256" key="1">
    <source>
        <dbReference type="SAM" id="MobiDB-lite"/>
    </source>
</evidence>
<name>A0A0E0NJR0_ORYRU</name>
<proteinExistence type="predicted"/>
<evidence type="ECO:0000313" key="3">
    <source>
        <dbReference type="Proteomes" id="UP000008022"/>
    </source>
</evidence>
<dbReference type="Proteomes" id="UP000008022">
    <property type="component" value="Unassembled WGS sequence"/>
</dbReference>
<keyword evidence="3" id="KW-1185">Reference proteome</keyword>
<feature type="compositionally biased region" description="Basic residues" evidence="1">
    <location>
        <begin position="89"/>
        <end position="98"/>
    </location>
</feature>
<sequence length="233" mass="25758">QRSIPTVLPLSGQPPTRTHPYRDLLPIPRRFSPSPDRAPRSHGLTSPPPPPPKSTPPNPATPASLISSAVAADLHYCPSPDLHAATNLRPRRPRRSHPRSTGAATRIADQLRASTSRTTSPPSSLTSPPDLLWIATDCQASTSVHRYPPAARHFDFRAPYHILRTWHPIVTAHDLTHLTAAAVRDKRQWRPRVPPSTTDNATPLPPQELPLLKARYGSKCFSQWGAYCLQRCN</sequence>
<dbReference type="AlphaFoldDB" id="A0A0E0NJR0"/>
<dbReference type="Gramene" id="ORUFI02G30800.1">
    <property type="protein sequence ID" value="ORUFI02G30800.1"/>
    <property type="gene ID" value="ORUFI02G30800"/>
</dbReference>
<dbReference type="HOGENOM" id="CLU_1258971_0_0_1"/>
<evidence type="ECO:0000313" key="2">
    <source>
        <dbReference type="EnsemblPlants" id="ORUFI02G30800.1"/>
    </source>
</evidence>
<feature type="compositionally biased region" description="Low complexity" evidence="1">
    <location>
        <begin position="114"/>
        <end position="128"/>
    </location>
</feature>
<feature type="compositionally biased region" description="Pro residues" evidence="1">
    <location>
        <begin position="46"/>
        <end position="60"/>
    </location>
</feature>
<accession>A0A0E0NJR0</accession>
<protein>
    <submittedName>
        <fullName evidence="2">Uncharacterized protein</fullName>
    </submittedName>
</protein>
<reference evidence="2" key="2">
    <citation type="submission" date="2015-06" db="UniProtKB">
        <authorList>
            <consortium name="EnsemblPlants"/>
        </authorList>
    </citation>
    <scope>IDENTIFICATION</scope>
</reference>
<feature type="region of interest" description="Disordered" evidence="1">
    <location>
        <begin position="1"/>
        <end position="63"/>
    </location>
</feature>
<organism evidence="2 3">
    <name type="scientific">Oryza rufipogon</name>
    <name type="common">Brownbeard rice</name>
    <name type="synonym">Asian wild rice</name>
    <dbReference type="NCBI Taxonomy" id="4529"/>
    <lineage>
        <taxon>Eukaryota</taxon>
        <taxon>Viridiplantae</taxon>
        <taxon>Streptophyta</taxon>
        <taxon>Embryophyta</taxon>
        <taxon>Tracheophyta</taxon>
        <taxon>Spermatophyta</taxon>
        <taxon>Magnoliopsida</taxon>
        <taxon>Liliopsida</taxon>
        <taxon>Poales</taxon>
        <taxon>Poaceae</taxon>
        <taxon>BOP clade</taxon>
        <taxon>Oryzoideae</taxon>
        <taxon>Oryzeae</taxon>
        <taxon>Oryzinae</taxon>
        <taxon>Oryza</taxon>
    </lineage>
</organism>